<dbReference type="Proteomes" id="UP001237642">
    <property type="component" value="Unassembled WGS sequence"/>
</dbReference>
<feature type="compositionally biased region" description="Polar residues" evidence="1">
    <location>
        <begin position="85"/>
        <end position="100"/>
    </location>
</feature>
<comment type="caution">
    <text evidence="2">The sequence shown here is derived from an EMBL/GenBank/DDBJ whole genome shotgun (WGS) entry which is preliminary data.</text>
</comment>
<gene>
    <name evidence="2" type="ORF">POM88_040152</name>
</gene>
<protein>
    <submittedName>
        <fullName evidence="2">Uncharacterized protein</fullName>
    </submittedName>
</protein>
<sequence>MGPELELKGRMNDMVGLDGKEEGGAFREPVAKNMICSSNYQDDIFDLEGSMHERAVQVNLVEKSGVKIMECAHQSDNPQDRDASQDTTEYSSSFGTTASGDENDDSFSDSEVMSKLLDNGFGQHCRMRRKRLTSHWRTFIQPYMWRCRWAELQIRRLMYQASKYDLQAEAISRRKQLTSEDLTVDDTGARSPSISGGMRREKIMERRKRKRVEESTDKAAYIAQHNFFSYIVAGSKRTSTDFASINDWANLGILMDKKIKVGSMLGPSDESTYLEFRNKDNSWEQILWNVEVLQSHLNGLKTRFKMVLTENNKEINSADMLKLCTASTGFPQSNASTSEGKKLVQSSSIASQLLPECGMYGSAISTHGERANLAHMITCKDELHIQKPCKNEGDGHLTYSTTKELNNIVKVEIQPTEKLGTLNEGQANIVPSVPVAADDQPTSKIRSVSKLASPNNNRKRGRPKAGRWNRRS</sequence>
<feature type="compositionally biased region" description="Polar residues" evidence="1">
    <location>
        <begin position="440"/>
        <end position="456"/>
    </location>
</feature>
<evidence type="ECO:0000313" key="2">
    <source>
        <dbReference type="EMBL" id="KAK1364591.1"/>
    </source>
</evidence>
<reference evidence="2" key="2">
    <citation type="submission" date="2023-05" db="EMBL/GenBank/DDBJ databases">
        <authorList>
            <person name="Schelkunov M.I."/>
        </authorList>
    </citation>
    <scope>NUCLEOTIDE SEQUENCE</scope>
    <source>
        <strain evidence="2">Hsosn_3</strain>
        <tissue evidence="2">Leaf</tissue>
    </source>
</reference>
<name>A0AAD8M8G3_9APIA</name>
<proteinExistence type="predicted"/>
<feature type="region of interest" description="Disordered" evidence="1">
    <location>
        <begin position="75"/>
        <end position="109"/>
    </location>
</feature>
<dbReference type="PANTHER" id="PTHR34057">
    <property type="entry name" value="ELONGATION FACTOR"/>
    <property type="match status" value="1"/>
</dbReference>
<evidence type="ECO:0000313" key="3">
    <source>
        <dbReference type="Proteomes" id="UP001237642"/>
    </source>
</evidence>
<dbReference type="EMBL" id="JAUIZM010000009">
    <property type="protein sequence ID" value="KAK1364591.1"/>
    <property type="molecule type" value="Genomic_DNA"/>
</dbReference>
<feature type="compositionally biased region" description="Basic residues" evidence="1">
    <location>
        <begin position="457"/>
        <end position="472"/>
    </location>
</feature>
<dbReference type="AlphaFoldDB" id="A0AAD8M8G3"/>
<evidence type="ECO:0000256" key="1">
    <source>
        <dbReference type="SAM" id="MobiDB-lite"/>
    </source>
</evidence>
<dbReference type="InterPro" id="IPR038745">
    <property type="entry name" value="AT4G37440-like"/>
</dbReference>
<feature type="region of interest" description="Disordered" evidence="1">
    <location>
        <begin position="435"/>
        <end position="472"/>
    </location>
</feature>
<dbReference type="CDD" id="cd11650">
    <property type="entry name" value="AT4G37440_like"/>
    <property type="match status" value="1"/>
</dbReference>
<reference evidence="2" key="1">
    <citation type="submission" date="2023-02" db="EMBL/GenBank/DDBJ databases">
        <title>Genome of toxic invasive species Heracleum sosnowskyi carries increased number of genes despite the absence of recent whole-genome duplications.</title>
        <authorList>
            <person name="Schelkunov M."/>
            <person name="Shtratnikova V."/>
            <person name="Makarenko M."/>
            <person name="Klepikova A."/>
            <person name="Omelchenko D."/>
            <person name="Novikova G."/>
            <person name="Obukhova E."/>
            <person name="Bogdanov V."/>
            <person name="Penin A."/>
            <person name="Logacheva M."/>
        </authorList>
    </citation>
    <scope>NUCLEOTIDE SEQUENCE</scope>
    <source>
        <strain evidence="2">Hsosn_3</strain>
        <tissue evidence="2">Leaf</tissue>
    </source>
</reference>
<keyword evidence="3" id="KW-1185">Reference proteome</keyword>
<accession>A0AAD8M8G3</accession>
<organism evidence="2 3">
    <name type="scientific">Heracleum sosnowskyi</name>
    <dbReference type="NCBI Taxonomy" id="360622"/>
    <lineage>
        <taxon>Eukaryota</taxon>
        <taxon>Viridiplantae</taxon>
        <taxon>Streptophyta</taxon>
        <taxon>Embryophyta</taxon>
        <taxon>Tracheophyta</taxon>
        <taxon>Spermatophyta</taxon>
        <taxon>Magnoliopsida</taxon>
        <taxon>eudicotyledons</taxon>
        <taxon>Gunneridae</taxon>
        <taxon>Pentapetalae</taxon>
        <taxon>asterids</taxon>
        <taxon>campanulids</taxon>
        <taxon>Apiales</taxon>
        <taxon>Apiaceae</taxon>
        <taxon>Apioideae</taxon>
        <taxon>apioid superclade</taxon>
        <taxon>Tordylieae</taxon>
        <taxon>Tordyliinae</taxon>
        <taxon>Heracleum</taxon>
    </lineage>
</organism>
<dbReference type="PANTHER" id="PTHR34057:SF10">
    <property type="entry name" value="TRANSPOSASE, PTTA_EN_SPM, PLANT"/>
    <property type="match status" value="1"/>
</dbReference>